<evidence type="ECO:0000256" key="1">
    <source>
        <dbReference type="ARBA" id="ARBA00008482"/>
    </source>
</evidence>
<dbReference type="InterPro" id="IPR045237">
    <property type="entry name" value="COPS7/eIF3m"/>
</dbReference>
<reference evidence="3 4" key="1">
    <citation type="submission" date="2024-05" db="EMBL/GenBank/DDBJ databases">
        <title>Genome sequencing and assembly of Indian major carp, Cirrhinus mrigala (Hamilton, 1822).</title>
        <authorList>
            <person name="Mohindra V."/>
            <person name="Chowdhury L.M."/>
            <person name="Lal K."/>
            <person name="Jena J.K."/>
        </authorList>
    </citation>
    <scope>NUCLEOTIDE SEQUENCE [LARGE SCALE GENOMIC DNA]</scope>
    <source>
        <strain evidence="3">CM1030</strain>
        <tissue evidence="3">Blood</tissue>
    </source>
</reference>
<dbReference type="PANTHER" id="PTHR15350:SF10">
    <property type="entry name" value="COP9 CONSTITUTIVE PHOTOMORPHOGENIC HOMOLOG SUBUNIT 7A"/>
    <property type="match status" value="1"/>
</dbReference>
<feature type="non-terminal residue" evidence="3">
    <location>
        <position position="67"/>
    </location>
</feature>
<dbReference type="InterPro" id="IPR000717">
    <property type="entry name" value="PCI_dom"/>
</dbReference>
<evidence type="ECO:0000313" key="4">
    <source>
        <dbReference type="Proteomes" id="UP001529510"/>
    </source>
</evidence>
<keyword evidence="4" id="KW-1185">Reference proteome</keyword>
<comment type="similarity">
    <text evidence="1">Belongs to the CSN7/EIF3M family. CSN7 subfamily.</text>
</comment>
<dbReference type="EMBL" id="JAMKFB020000016">
    <property type="protein sequence ID" value="KAL0172294.1"/>
    <property type="molecule type" value="Genomic_DNA"/>
</dbReference>
<dbReference type="PANTHER" id="PTHR15350">
    <property type="entry name" value="COP9 SIGNALOSOME COMPLEX SUBUNIT 7/DENDRITIC CELL PROTEIN GA17"/>
    <property type="match status" value="1"/>
</dbReference>
<name>A0ABD0PDZ2_CIRMR</name>
<feature type="domain" description="PCI" evidence="2">
    <location>
        <begin position="1"/>
        <end position="50"/>
    </location>
</feature>
<organism evidence="3 4">
    <name type="scientific">Cirrhinus mrigala</name>
    <name type="common">Mrigala</name>
    <dbReference type="NCBI Taxonomy" id="683832"/>
    <lineage>
        <taxon>Eukaryota</taxon>
        <taxon>Metazoa</taxon>
        <taxon>Chordata</taxon>
        <taxon>Craniata</taxon>
        <taxon>Vertebrata</taxon>
        <taxon>Euteleostomi</taxon>
        <taxon>Actinopterygii</taxon>
        <taxon>Neopterygii</taxon>
        <taxon>Teleostei</taxon>
        <taxon>Ostariophysi</taxon>
        <taxon>Cypriniformes</taxon>
        <taxon>Cyprinidae</taxon>
        <taxon>Labeoninae</taxon>
        <taxon>Labeonini</taxon>
        <taxon>Cirrhinus</taxon>
    </lineage>
</organism>
<comment type="caution">
    <text evidence="3">The sequence shown here is derived from an EMBL/GenBank/DDBJ whole genome shotgun (WGS) entry which is preliminary data.</text>
</comment>
<feature type="non-terminal residue" evidence="3">
    <location>
        <position position="1"/>
    </location>
</feature>
<evidence type="ECO:0000313" key="3">
    <source>
        <dbReference type="EMBL" id="KAL0172294.1"/>
    </source>
</evidence>
<dbReference type="PROSITE" id="PS50250">
    <property type="entry name" value="PCI"/>
    <property type="match status" value="1"/>
</dbReference>
<dbReference type="Pfam" id="PF01399">
    <property type="entry name" value="PCI"/>
    <property type="match status" value="1"/>
</dbReference>
<dbReference type="AlphaFoldDB" id="A0ABD0PDZ2"/>
<evidence type="ECO:0000259" key="2">
    <source>
        <dbReference type="PROSITE" id="PS50250"/>
    </source>
</evidence>
<gene>
    <name evidence="3" type="ORF">M9458_032605</name>
</gene>
<protein>
    <recommendedName>
        <fullName evidence="2">PCI domain-containing protein</fullName>
    </recommendedName>
</protein>
<proteinExistence type="inferred from homology"/>
<dbReference type="Proteomes" id="UP001529510">
    <property type="component" value="Unassembled WGS sequence"/>
</dbReference>
<sequence>CLPYSLLLQQLELKNVRELEDLLIEAVYSDIIHGKLDQRNQQVEVDCSIGRDLGPNELPNIANTLQE</sequence>
<accession>A0ABD0PDZ2</accession>